<keyword evidence="1" id="KW-0472">Membrane</keyword>
<protein>
    <submittedName>
        <fullName evidence="3">Uncharacterized protein</fullName>
    </submittedName>
</protein>
<keyword evidence="4" id="KW-1185">Reference proteome</keyword>
<gene>
    <name evidence="3" type="ORF">CCMP2556_LOCUS9234</name>
</gene>
<keyword evidence="1" id="KW-0812">Transmembrane</keyword>
<feature type="chain" id="PRO_5045863131" evidence="2">
    <location>
        <begin position="19"/>
        <end position="831"/>
    </location>
</feature>
<keyword evidence="1" id="KW-1133">Transmembrane helix</keyword>
<evidence type="ECO:0000256" key="2">
    <source>
        <dbReference type="SAM" id="SignalP"/>
    </source>
</evidence>
<evidence type="ECO:0000313" key="3">
    <source>
        <dbReference type="EMBL" id="CAK9008408.1"/>
    </source>
</evidence>
<accession>A0ABP0J262</accession>
<dbReference type="EMBL" id="CAXAMN010004247">
    <property type="protein sequence ID" value="CAK9008408.1"/>
    <property type="molecule type" value="Genomic_DNA"/>
</dbReference>
<reference evidence="3 4" key="1">
    <citation type="submission" date="2024-02" db="EMBL/GenBank/DDBJ databases">
        <authorList>
            <person name="Chen Y."/>
            <person name="Shah S."/>
            <person name="Dougan E. K."/>
            <person name="Thang M."/>
            <person name="Chan C."/>
        </authorList>
    </citation>
    <scope>NUCLEOTIDE SEQUENCE [LARGE SCALE GENOMIC DNA]</scope>
</reference>
<comment type="caution">
    <text evidence="3">The sequence shown here is derived from an EMBL/GenBank/DDBJ whole genome shotgun (WGS) entry which is preliminary data.</text>
</comment>
<evidence type="ECO:0000256" key="1">
    <source>
        <dbReference type="SAM" id="Phobius"/>
    </source>
</evidence>
<dbReference type="Proteomes" id="UP001642484">
    <property type="component" value="Unassembled WGS sequence"/>
</dbReference>
<sequence>MTIGWILILPLVVGTTRCHLGLNGQAEDVALLCGSAGECLALAAQEARKGLRCKEVLIKDVRHLVAAAYISTPSTLVSGIEEEPLLPLRNKRFLPSFLATLPAAATASLLQETPLVAPATRAAGSEDEEGPEPIFLTYGCELCEIMADNAEMWLRQLNQTYSQPGPASGDPFLKELRLPGKQQTTSAMRIFPPLLYKLEFLQGKFGVLVADLEAWYLSMLLSLGVKDKTHTVHMRNRWLGINRNSQMEVHLATVRSAIPHRADWIFIPPTVLDGVGLDASTGQWDLHADLQLMDTISGALATGGHIILSIMVGEDCFIMRDDKAFRVYGPNLLQQLLEKWETKVRMEHPANLRVSYGPCRSRPAVLVLRSKWDRHPASLLTVRRIDIMPKLIYAVHRRQIGLKRERRDPQAGQWAEDVYFNCGISMGALAEHCAFDINIVAEPCRKKFGKEAFEHGFNFLIDSMDYLGFTRAISDVRLDQNDILLNGAHRVAIALAMGFTSVPVTPTALHDGITGGVDQTVMLNNLEKLHGHDHGRSLMSSLFLELIAREQHPQAIRQLGVAFVWPKAPRNFTEKAEAAIFENFFLVMPHWEVKLRGEGCFNLLQLLYSSHAWSKQPEYVLAKARRSCGADYAKKTTGGDLIVFELRKDELPVLEKVKSELQTGAPNAMFISSNPTAAITTLHTPTMKFLNSAPANARLPEMVQKLPGHLQSICVLGDSTLLELLQLRPAEQLEIICTSKTDLPKDPKVLDYAAEPWLGLYGKNVADLVHDPSGYFWAGGWRVQTPQRLILGFSSLFVCAFHLYLFLPCVALTQKAAPLSKQTTWSLICHL</sequence>
<evidence type="ECO:0000313" key="4">
    <source>
        <dbReference type="Proteomes" id="UP001642484"/>
    </source>
</evidence>
<proteinExistence type="predicted"/>
<feature type="signal peptide" evidence="2">
    <location>
        <begin position="1"/>
        <end position="18"/>
    </location>
</feature>
<keyword evidence="2" id="KW-0732">Signal</keyword>
<feature type="transmembrane region" description="Helical" evidence="1">
    <location>
        <begin position="789"/>
        <end position="812"/>
    </location>
</feature>
<name>A0ABP0J262_9DINO</name>
<organism evidence="3 4">
    <name type="scientific">Durusdinium trenchii</name>
    <dbReference type="NCBI Taxonomy" id="1381693"/>
    <lineage>
        <taxon>Eukaryota</taxon>
        <taxon>Sar</taxon>
        <taxon>Alveolata</taxon>
        <taxon>Dinophyceae</taxon>
        <taxon>Suessiales</taxon>
        <taxon>Symbiodiniaceae</taxon>
        <taxon>Durusdinium</taxon>
    </lineage>
</organism>